<accession>A0A2I2YLA3</accession>
<reference evidence="1 2" key="2">
    <citation type="journal article" date="2012" name="Nature">
        <title>Insights into hominid evolution from the gorilla genome sequence.</title>
        <authorList>
            <person name="Scally A."/>
            <person name="Dutheil J.Y."/>
            <person name="Hillier L.W."/>
            <person name="Jordan G.E."/>
            <person name="Goodhead I."/>
            <person name="Herrero J."/>
            <person name="Hobolth A."/>
            <person name="Lappalainen T."/>
            <person name="Mailund T."/>
            <person name="Marques-Bonet T."/>
            <person name="McCarthy S."/>
            <person name="Montgomery S.H."/>
            <person name="Schwalie P.C."/>
            <person name="Tang Y.A."/>
            <person name="Ward M.C."/>
            <person name="Xue Y."/>
            <person name="Yngvadottir B."/>
            <person name="Alkan C."/>
            <person name="Andersen L.N."/>
            <person name="Ayub Q."/>
            <person name="Ball E.V."/>
            <person name="Beal K."/>
            <person name="Bradley B.J."/>
            <person name="Chen Y."/>
            <person name="Clee C.M."/>
            <person name="Fitzgerald S."/>
            <person name="Graves T.A."/>
            <person name="Gu Y."/>
            <person name="Heath P."/>
            <person name="Heger A."/>
            <person name="Karakoc E."/>
            <person name="Kolb-Kokocinski A."/>
            <person name="Laird G.K."/>
            <person name="Lunter G."/>
            <person name="Meader S."/>
            <person name="Mort M."/>
            <person name="Mullikin J.C."/>
            <person name="Munch K."/>
            <person name="O'Connor T.D."/>
            <person name="Phillips A.D."/>
            <person name="Prado-Martinez J."/>
            <person name="Rogers A.S."/>
            <person name="Sajjadian S."/>
            <person name="Schmidt D."/>
            <person name="Shaw K."/>
            <person name="Simpson J.T."/>
            <person name="Stenson P.D."/>
            <person name="Turner D.J."/>
            <person name="Vigilant L."/>
            <person name="Vilella A.J."/>
            <person name="Whitener W."/>
            <person name="Zhu B."/>
            <person name="Cooper D.N."/>
            <person name="de Jong P."/>
            <person name="Dermitzakis E.T."/>
            <person name="Eichler E.E."/>
            <person name="Flicek P."/>
            <person name="Goldman N."/>
            <person name="Mundy N.I."/>
            <person name="Ning Z."/>
            <person name="Odom D.T."/>
            <person name="Ponting C.P."/>
            <person name="Quail M.A."/>
            <person name="Ryder O.A."/>
            <person name="Searle S.M."/>
            <person name="Warren W.C."/>
            <person name="Wilson R.K."/>
            <person name="Schierup M.H."/>
            <person name="Rogers J."/>
            <person name="Tyler-Smith C."/>
            <person name="Durbin R."/>
        </authorList>
    </citation>
    <scope>NUCLEOTIDE SEQUENCE [LARGE SCALE GENOMIC DNA]</scope>
</reference>
<dbReference type="Proteomes" id="UP000001519">
    <property type="component" value="Chromosome 8"/>
</dbReference>
<sequence>TKGEVDVTHDSEPQNVDWDWVPWEEFPLLDQLFWSQGHGPFKEDLNHMVGHKGNHLW</sequence>
<protein>
    <submittedName>
        <fullName evidence="1">Uncharacterized protein</fullName>
    </submittedName>
</protein>
<proteinExistence type="predicted"/>
<dbReference type="InParanoid" id="A0A2I2YLA3"/>
<dbReference type="Gene3D" id="3.90.79.10">
    <property type="entry name" value="Nucleoside Triphosphate Pyrophosphohydrolase"/>
    <property type="match status" value="1"/>
</dbReference>
<organism evidence="1 2">
    <name type="scientific">Gorilla gorilla gorilla</name>
    <name type="common">Western lowland gorilla</name>
    <dbReference type="NCBI Taxonomy" id="9595"/>
    <lineage>
        <taxon>Eukaryota</taxon>
        <taxon>Metazoa</taxon>
        <taxon>Chordata</taxon>
        <taxon>Craniata</taxon>
        <taxon>Vertebrata</taxon>
        <taxon>Euteleostomi</taxon>
        <taxon>Mammalia</taxon>
        <taxon>Eutheria</taxon>
        <taxon>Euarchontoglires</taxon>
        <taxon>Primates</taxon>
        <taxon>Haplorrhini</taxon>
        <taxon>Catarrhini</taxon>
        <taxon>Hominidae</taxon>
        <taxon>Gorilla</taxon>
    </lineage>
</organism>
<reference evidence="2" key="1">
    <citation type="submission" date="2011-05" db="EMBL/GenBank/DDBJ databases">
        <title>Insights into the evolution of the great apes provided by the gorilla genome.</title>
        <authorList>
            <person name="Scally A."/>
        </authorList>
    </citation>
    <scope>NUCLEOTIDE SEQUENCE [LARGE SCALE GENOMIC DNA]</scope>
</reference>
<evidence type="ECO:0000313" key="1">
    <source>
        <dbReference type="Ensembl" id="ENSGGOP00000035728.1"/>
    </source>
</evidence>
<dbReference type="EMBL" id="CABD030058612">
    <property type="status" value="NOT_ANNOTATED_CDS"/>
    <property type="molecule type" value="Genomic_DNA"/>
</dbReference>
<evidence type="ECO:0000313" key="2">
    <source>
        <dbReference type="Proteomes" id="UP000001519"/>
    </source>
</evidence>
<dbReference type="AlphaFoldDB" id="A0A2I2YLA3"/>
<reference evidence="1" key="3">
    <citation type="submission" date="2025-08" db="UniProtKB">
        <authorList>
            <consortium name="Ensembl"/>
        </authorList>
    </citation>
    <scope>IDENTIFICATION</scope>
</reference>
<keyword evidence="2" id="KW-1185">Reference proteome</keyword>
<dbReference type="Ensembl" id="ENSGGOT00000042483.1">
    <property type="protein sequence ID" value="ENSGGOP00000035728.1"/>
    <property type="gene ID" value="ENSGGOG00000043542.1"/>
</dbReference>
<dbReference type="STRING" id="9593.ENSGGOP00000035728"/>
<dbReference type="GeneTree" id="ENSGT00950000183913"/>
<dbReference type="OMA" id="HGPFKED"/>
<reference evidence="1" key="4">
    <citation type="submission" date="2025-09" db="UniProtKB">
        <authorList>
            <consortium name="Ensembl"/>
        </authorList>
    </citation>
    <scope>IDENTIFICATION</scope>
</reference>
<name>A0A2I2YLA3_GORGO</name>